<name>A0A427T3V6_9PSEU</name>
<evidence type="ECO:0000313" key="2">
    <source>
        <dbReference type="EMBL" id="RSD13483.1"/>
    </source>
</evidence>
<protein>
    <submittedName>
        <fullName evidence="2">Uncharacterized protein</fullName>
    </submittedName>
</protein>
<dbReference type="Proteomes" id="UP000267081">
    <property type="component" value="Unassembled WGS sequence"/>
</dbReference>
<dbReference type="EMBL" id="RSEC01000058">
    <property type="protein sequence ID" value="RSD13483.1"/>
    <property type="molecule type" value="Genomic_DNA"/>
</dbReference>
<organism evidence="2 3">
    <name type="scientific">Amycolatopsis eburnea</name>
    <dbReference type="NCBI Taxonomy" id="2267691"/>
    <lineage>
        <taxon>Bacteria</taxon>
        <taxon>Bacillati</taxon>
        <taxon>Actinomycetota</taxon>
        <taxon>Actinomycetes</taxon>
        <taxon>Pseudonocardiales</taxon>
        <taxon>Pseudonocardiaceae</taxon>
        <taxon>Amycolatopsis</taxon>
    </lineage>
</organism>
<proteinExistence type="predicted"/>
<reference evidence="2 3" key="1">
    <citation type="submission" date="2018-12" db="EMBL/GenBank/DDBJ databases">
        <title>Amycolatopsis eburnea sp. nov. actinomycete associate with arbuscular mycorrhiza fungal spore.</title>
        <authorList>
            <person name="Lumyong S."/>
            <person name="Chaiya L."/>
        </authorList>
    </citation>
    <scope>NUCLEOTIDE SEQUENCE [LARGE SCALE GENOMIC DNA]</scope>
    <source>
        <strain evidence="2 3">GLM-1</strain>
    </source>
</reference>
<dbReference type="OrthoDB" id="3696659at2"/>
<dbReference type="RefSeq" id="WP_125312771.1">
    <property type="nucleotide sequence ID" value="NZ_RSEC01000058.1"/>
</dbReference>
<sequence length="77" mass="8335">MTEHIETTLLAGAVVHRPGDDTPIKSPREWDAEGWDADRQGPKNVDEARIALAERIADPHAPDTEAESGAYDDVAEG</sequence>
<feature type="region of interest" description="Disordered" evidence="1">
    <location>
        <begin position="56"/>
        <end position="77"/>
    </location>
</feature>
<evidence type="ECO:0000313" key="3">
    <source>
        <dbReference type="Proteomes" id="UP000267081"/>
    </source>
</evidence>
<accession>A0A427T3V6</accession>
<gene>
    <name evidence="2" type="ORF">EIY87_27570</name>
</gene>
<feature type="compositionally biased region" description="Basic and acidic residues" evidence="1">
    <location>
        <begin position="17"/>
        <end position="44"/>
    </location>
</feature>
<comment type="caution">
    <text evidence="2">The sequence shown here is derived from an EMBL/GenBank/DDBJ whole genome shotgun (WGS) entry which is preliminary data.</text>
</comment>
<evidence type="ECO:0000256" key="1">
    <source>
        <dbReference type="SAM" id="MobiDB-lite"/>
    </source>
</evidence>
<feature type="region of interest" description="Disordered" evidence="1">
    <location>
        <begin position="1"/>
        <end position="44"/>
    </location>
</feature>
<dbReference type="AlphaFoldDB" id="A0A427T3V6"/>
<keyword evidence="3" id="KW-1185">Reference proteome</keyword>